<protein>
    <submittedName>
        <fullName evidence="1 2">Uncharacterized protein</fullName>
    </submittedName>
</protein>
<evidence type="ECO:0000313" key="2">
    <source>
        <dbReference type="EnsemblPlants" id="KRH72238"/>
    </source>
</evidence>
<reference evidence="1 2" key="1">
    <citation type="journal article" date="2010" name="Nature">
        <title>Genome sequence of the palaeopolyploid soybean.</title>
        <authorList>
            <person name="Schmutz J."/>
            <person name="Cannon S.B."/>
            <person name="Schlueter J."/>
            <person name="Ma J."/>
            <person name="Mitros T."/>
            <person name="Nelson W."/>
            <person name="Hyten D.L."/>
            <person name="Song Q."/>
            <person name="Thelen J.J."/>
            <person name="Cheng J."/>
            <person name="Xu D."/>
            <person name="Hellsten U."/>
            <person name="May G.D."/>
            <person name="Yu Y."/>
            <person name="Sakurai T."/>
            <person name="Umezawa T."/>
            <person name="Bhattacharyya M.K."/>
            <person name="Sandhu D."/>
            <person name="Valliyodan B."/>
            <person name="Lindquist E."/>
            <person name="Peto M."/>
            <person name="Grant D."/>
            <person name="Shu S."/>
            <person name="Goodstein D."/>
            <person name="Barry K."/>
            <person name="Futrell-Griggs M."/>
            <person name="Abernathy B."/>
            <person name="Du J."/>
            <person name="Tian Z."/>
            <person name="Zhu L."/>
            <person name="Gill N."/>
            <person name="Joshi T."/>
            <person name="Libault M."/>
            <person name="Sethuraman A."/>
            <person name="Zhang X.-C."/>
            <person name="Shinozaki K."/>
            <person name="Nguyen H.T."/>
            <person name="Wing R.A."/>
            <person name="Cregan P."/>
            <person name="Specht J."/>
            <person name="Grimwood J."/>
            <person name="Rokhsar D."/>
            <person name="Stacey G."/>
            <person name="Shoemaker R.C."/>
            <person name="Jackson S.A."/>
        </authorList>
    </citation>
    <scope>NUCLEOTIDE SEQUENCE [LARGE SCALE GENOMIC DNA]</scope>
    <source>
        <strain evidence="2">cv. Williams 82</strain>
        <tissue evidence="1">Callus</tissue>
    </source>
</reference>
<dbReference type="PaxDb" id="3847-GLYMA02G36040.1"/>
<dbReference type="Gramene" id="KRH72238">
    <property type="protein sequence ID" value="KRH72238"/>
    <property type="gene ID" value="GLYMA_02G200100"/>
</dbReference>
<accession>K7K9P2</accession>
<sequence length="50" mass="5676">MITIITMVVYLTFETLNDGRNSGMTGIYTVLLLFDLFSVLAQKKGEKEIF</sequence>
<evidence type="ECO:0000313" key="3">
    <source>
        <dbReference type="Proteomes" id="UP000008827"/>
    </source>
</evidence>
<dbReference type="HOGENOM" id="CLU_3128114_0_0_1"/>
<reference evidence="2" key="2">
    <citation type="submission" date="2018-02" db="UniProtKB">
        <authorList>
            <consortium name="EnsemblPlants"/>
        </authorList>
    </citation>
    <scope>IDENTIFICATION</scope>
    <source>
        <strain evidence="2">Williams 82</strain>
    </source>
</reference>
<evidence type="ECO:0000313" key="1">
    <source>
        <dbReference type="EMBL" id="KRH72238.1"/>
    </source>
</evidence>
<dbReference type="EMBL" id="CM000835">
    <property type="protein sequence ID" value="KRH72238.1"/>
    <property type="molecule type" value="Genomic_DNA"/>
</dbReference>
<organism evidence="1">
    <name type="scientific">Glycine max</name>
    <name type="common">Soybean</name>
    <name type="synonym">Glycine hispida</name>
    <dbReference type="NCBI Taxonomy" id="3847"/>
    <lineage>
        <taxon>Eukaryota</taxon>
        <taxon>Viridiplantae</taxon>
        <taxon>Streptophyta</taxon>
        <taxon>Embryophyta</taxon>
        <taxon>Tracheophyta</taxon>
        <taxon>Spermatophyta</taxon>
        <taxon>Magnoliopsida</taxon>
        <taxon>eudicotyledons</taxon>
        <taxon>Gunneridae</taxon>
        <taxon>Pentapetalae</taxon>
        <taxon>rosids</taxon>
        <taxon>fabids</taxon>
        <taxon>Fabales</taxon>
        <taxon>Fabaceae</taxon>
        <taxon>Papilionoideae</taxon>
        <taxon>50 kb inversion clade</taxon>
        <taxon>NPAAA clade</taxon>
        <taxon>indigoferoid/millettioid clade</taxon>
        <taxon>Phaseoleae</taxon>
        <taxon>Glycine</taxon>
        <taxon>Glycine subgen. Soja</taxon>
    </lineage>
</organism>
<proteinExistence type="predicted"/>
<keyword evidence="3" id="KW-1185">Reference proteome</keyword>
<gene>
    <name evidence="1" type="ORF">GLYMA_02G200100</name>
</gene>
<dbReference type="Proteomes" id="UP000008827">
    <property type="component" value="Chromosome 2"/>
</dbReference>
<reference evidence="1" key="3">
    <citation type="submission" date="2018-07" db="EMBL/GenBank/DDBJ databases">
        <title>WGS assembly of Glycine max.</title>
        <authorList>
            <person name="Schmutz J."/>
            <person name="Cannon S."/>
            <person name="Schlueter J."/>
            <person name="Ma J."/>
            <person name="Mitros T."/>
            <person name="Nelson W."/>
            <person name="Hyten D."/>
            <person name="Song Q."/>
            <person name="Thelen J."/>
            <person name="Cheng J."/>
            <person name="Xu D."/>
            <person name="Hellsten U."/>
            <person name="May G."/>
            <person name="Yu Y."/>
            <person name="Sakurai T."/>
            <person name="Umezawa T."/>
            <person name="Bhattacharyya M."/>
            <person name="Sandhu D."/>
            <person name="Valliyodan B."/>
            <person name="Lindquist E."/>
            <person name="Peto M."/>
            <person name="Grant D."/>
            <person name="Shu S."/>
            <person name="Goodstein D."/>
            <person name="Barry K."/>
            <person name="Futrell-Griggs M."/>
            <person name="Abernathy B."/>
            <person name="Du J."/>
            <person name="Tian Z."/>
            <person name="Zhu L."/>
            <person name="Gill N."/>
            <person name="Joshi T."/>
            <person name="Libault M."/>
            <person name="Sethuraman A."/>
            <person name="Zhang X."/>
            <person name="Shinozaki K."/>
            <person name="Nguyen H."/>
            <person name="Wing R."/>
            <person name="Cregan P."/>
            <person name="Specht J."/>
            <person name="Grimwood J."/>
            <person name="Rokhsar D."/>
            <person name="Stacey G."/>
            <person name="Shoemaker R."/>
            <person name="Jackson S."/>
        </authorList>
    </citation>
    <scope>NUCLEOTIDE SEQUENCE</scope>
    <source>
        <tissue evidence="1">Callus</tissue>
    </source>
</reference>
<name>K7K9P2_SOYBN</name>
<dbReference type="EnsemblPlants" id="KRH72238">
    <property type="protein sequence ID" value="KRH72238"/>
    <property type="gene ID" value="GLYMA_02G200100"/>
</dbReference>
<dbReference type="InParanoid" id="K7K9P2"/>
<dbReference type="AlphaFoldDB" id="K7K9P2"/>